<proteinExistence type="predicted"/>
<gene>
    <name evidence="2" type="ORF">LGLO00237_LOCUS12533</name>
</gene>
<evidence type="ECO:0000256" key="1">
    <source>
        <dbReference type="SAM" id="MobiDB-lite"/>
    </source>
</evidence>
<protein>
    <submittedName>
        <fullName evidence="2">Uncharacterized protein</fullName>
    </submittedName>
</protein>
<dbReference type="AlphaFoldDB" id="A0A7S3YSX1"/>
<reference evidence="2" key="1">
    <citation type="submission" date="2021-01" db="EMBL/GenBank/DDBJ databases">
        <authorList>
            <person name="Corre E."/>
            <person name="Pelletier E."/>
            <person name="Niang G."/>
            <person name="Scheremetjew M."/>
            <person name="Finn R."/>
            <person name="Kale V."/>
            <person name="Holt S."/>
            <person name="Cochrane G."/>
            <person name="Meng A."/>
            <person name="Brown T."/>
            <person name="Cohen L."/>
        </authorList>
    </citation>
    <scope>NUCLEOTIDE SEQUENCE</scope>
    <source>
        <strain evidence="2">CCCM811</strain>
    </source>
</reference>
<name>A0A7S3YSX1_9EUKA</name>
<feature type="region of interest" description="Disordered" evidence="1">
    <location>
        <begin position="212"/>
        <end position="235"/>
    </location>
</feature>
<sequence>MDEGKIPRPPQAEAKRPVAAVVMDVAMPILEVARSNVLERIGAELGASDMRLRKIEEVAPCLPNRTESLELQFHFKVALDDASGCACREFVERQVANLLPQARWKVVSLSSVSSGGTRVSAIVRVPGPSFKSDLWRLASIRHPKYGDVAVREGKTRLAKKASRICVCYEFKSRAAAERTVRALRPRRVFALHVNNKRVLSRVVNIVVLLQPPSSSSSSQQPKAKRPSTTACFETT</sequence>
<accession>A0A7S3YSX1</accession>
<dbReference type="EMBL" id="HBIV01017227">
    <property type="protein sequence ID" value="CAE0660946.1"/>
    <property type="molecule type" value="Transcribed_RNA"/>
</dbReference>
<feature type="compositionally biased region" description="Polar residues" evidence="1">
    <location>
        <begin position="226"/>
        <end position="235"/>
    </location>
</feature>
<feature type="compositionally biased region" description="Low complexity" evidence="1">
    <location>
        <begin position="212"/>
        <end position="221"/>
    </location>
</feature>
<evidence type="ECO:0000313" key="2">
    <source>
        <dbReference type="EMBL" id="CAE0660946.1"/>
    </source>
</evidence>
<organism evidence="2">
    <name type="scientific">Lotharella globosa</name>
    <dbReference type="NCBI Taxonomy" id="91324"/>
    <lineage>
        <taxon>Eukaryota</taxon>
        <taxon>Sar</taxon>
        <taxon>Rhizaria</taxon>
        <taxon>Cercozoa</taxon>
        <taxon>Chlorarachniophyceae</taxon>
        <taxon>Lotharella</taxon>
    </lineage>
</organism>